<evidence type="ECO:0000313" key="2">
    <source>
        <dbReference type="EMBL" id="KAJ1365827.1"/>
    </source>
</evidence>
<protein>
    <submittedName>
        <fullName evidence="2">Uncharacterized protein</fullName>
    </submittedName>
</protein>
<accession>A0AAD5NA47</accession>
<sequence>MASWSKAMGQSIMNRAIRMLALGPFESHFFAAFGTVVVFEPTNAPVKEKEFTQARTCCQ</sequence>
<gene>
    <name evidence="2" type="ORF">KIN20_026267</name>
</gene>
<dbReference type="Proteomes" id="UP001196413">
    <property type="component" value="Unassembled WGS sequence"/>
</dbReference>
<feature type="transmembrane region" description="Helical" evidence="1">
    <location>
        <begin position="20"/>
        <end position="39"/>
    </location>
</feature>
<evidence type="ECO:0000256" key="1">
    <source>
        <dbReference type="SAM" id="Phobius"/>
    </source>
</evidence>
<keyword evidence="1" id="KW-0812">Transmembrane</keyword>
<reference evidence="2" key="1">
    <citation type="submission" date="2021-06" db="EMBL/GenBank/DDBJ databases">
        <title>Parelaphostrongylus tenuis whole genome reference sequence.</title>
        <authorList>
            <person name="Garwood T.J."/>
            <person name="Larsen P.A."/>
            <person name="Fountain-Jones N.M."/>
            <person name="Garbe J.R."/>
            <person name="Macchietto M.G."/>
            <person name="Kania S.A."/>
            <person name="Gerhold R.W."/>
            <person name="Richards J.E."/>
            <person name="Wolf T.M."/>
        </authorList>
    </citation>
    <scope>NUCLEOTIDE SEQUENCE</scope>
    <source>
        <strain evidence="2">MNPRO001-30</strain>
        <tissue evidence="2">Meninges</tissue>
    </source>
</reference>
<evidence type="ECO:0000313" key="3">
    <source>
        <dbReference type="Proteomes" id="UP001196413"/>
    </source>
</evidence>
<comment type="caution">
    <text evidence="2">The sequence shown here is derived from an EMBL/GenBank/DDBJ whole genome shotgun (WGS) entry which is preliminary data.</text>
</comment>
<proteinExistence type="predicted"/>
<organism evidence="2 3">
    <name type="scientific">Parelaphostrongylus tenuis</name>
    <name type="common">Meningeal worm</name>
    <dbReference type="NCBI Taxonomy" id="148309"/>
    <lineage>
        <taxon>Eukaryota</taxon>
        <taxon>Metazoa</taxon>
        <taxon>Ecdysozoa</taxon>
        <taxon>Nematoda</taxon>
        <taxon>Chromadorea</taxon>
        <taxon>Rhabditida</taxon>
        <taxon>Rhabditina</taxon>
        <taxon>Rhabditomorpha</taxon>
        <taxon>Strongyloidea</taxon>
        <taxon>Metastrongylidae</taxon>
        <taxon>Parelaphostrongylus</taxon>
    </lineage>
</organism>
<keyword evidence="1" id="KW-1133">Transmembrane helix</keyword>
<dbReference type="AlphaFoldDB" id="A0AAD5NA47"/>
<name>A0AAD5NA47_PARTN</name>
<keyword evidence="1" id="KW-0472">Membrane</keyword>
<dbReference type="EMBL" id="JAHQIW010005370">
    <property type="protein sequence ID" value="KAJ1365827.1"/>
    <property type="molecule type" value="Genomic_DNA"/>
</dbReference>
<keyword evidence="3" id="KW-1185">Reference proteome</keyword>